<organism evidence="4 5">
    <name type="scientific">Falsiruegeria mediterranea M17</name>
    <dbReference type="NCBI Taxonomy" id="1200281"/>
    <lineage>
        <taxon>Bacteria</taxon>
        <taxon>Pseudomonadati</taxon>
        <taxon>Pseudomonadota</taxon>
        <taxon>Alphaproteobacteria</taxon>
        <taxon>Rhodobacterales</taxon>
        <taxon>Roseobacteraceae</taxon>
        <taxon>Falsiruegeria</taxon>
    </lineage>
</organism>
<dbReference type="GO" id="GO:0003700">
    <property type="term" value="F:DNA-binding transcription factor activity"/>
    <property type="evidence" value="ECO:0007669"/>
    <property type="project" value="TreeGrafter"/>
</dbReference>
<dbReference type="PRINTS" id="PR00455">
    <property type="entry name" value="HTHTETR"/>
</dbReference>
<evidence type="ECO:0000256" key="1">
    <source>
        <dbReference type="ARBA" id="ARBA00023125"/>
    </source>
</evidence>
<accession>A0A2R8C6R2</accession>
<dbReference type="EMBL" id="ONZG01000003">
    <property type="protein sequence ID" value="SPJ28124.1"/>
    <property type="molecule type" value="Genomic_DNA"/>
</dbReference>
<dbReference type="PROSITE" id="PS50977">
    <property type="entry name" value="HTH_TETR_2"/>
    <property type="match status" value="1"/>
</dbReference>
<dbReference type="PANTHER" id="PTHR30055">
    <property type="entry name" value="HTH-TYPE TRANSCRIPTIONAL REGULATOR RUTR"/>
    <property type="match status" value="1"/>
</dbReference>
<dbReference type="Proteomes" id="UP000244898">
    <property type="component" value="Unassembled WGS sequence"/>
</dbReference>
<dbReference type="PANTHER" id="PTHR30055:SF237">
    <property type="entry name" value="TRANSCRIPTIONAL REPRESSOR MCE3R"/>
    <property type="match status" value="1"/>
</dbReference>
<feature type="domain" description="HTH tetR-type" evidence="3">
    <location>
        <begin position="10"/>
        <end position="70"/>
    </location>
</feature>
<evidence type="ECO:0000313" key="4">
    <source>
        <dbReference type="EMBL" id="SPJ28124.1"/>
    </source>
</evidence>
<dbReference type="InterPro" id="IPR009057">
    <property type="entry name" value="Homeodomain-like_sf"/>
</dbReference>
<dbReference type="SUPFAM" id="SSF46689">
    <property type="entry name" value="Homeodomain-like"/>
    <property type="match status" value="1"/>
</dbReference>
<dbReference type="Pfam" id="PF00440">
    <property type="entry name" value="TetR_N"/>
    <property type="match status" value="1"/>
</dbReference>
<dbReference type="GO" id="GO:0000976">
    <property type="term" value="F:transcription cis-regulatory region binding"/>
    <property type="evidence" value="ECO:0007669"/>
    <property type="project" value="TreeGrafter"/>
</dbReference>
<dbReference type="OrthoDB" id="3218408at2"/>
<proteinExistence type="predicted"/>
<name>A0A2R8C6R2_9RHOB</name>
<sequence length="208" mass="24042">MNDQTPPRQRGSETLWLDAAAQLLCEAGIDAVKVMPLAKRLGLSRTGFYWHFRDREALLEALIQRWEAKNTGNLVARTEAFAENICEAMFNLCDCWLDDALFDSRLDLAIRNWARTDEALQDRLNRADEQRLTAIQSMFTYHGYSEAEAEVRTMTVLYTQIGYLSMQVQESHWKRIARVPDYVEVFTGQRPSESDVGRFMSRHLTEQA</sequence>
<reference evidence="5" key="1">
    <citation type="submission" date="2018-03" db="EMBL/GenBank/DDBJ databases">
        <authorList>
            <person name="Rodrigo-Torres L."/>
            <person name="Arahal R. D."/>
            <person name="Lucena T."/>
        </authorList>
    </citation>
    <scope>NUCLEOTIDE SEQUENCE [LARGE SCALE GENOMIC DNA]</scope>
    <source>
        <strain evidence="5">CECT 7615</strain>
    </source>
</reference>
<dbReference type="RefSeq" id="WP_108786373.1">
    <property type="nucleotide sequence ID" value="NZ_ONZG01000003.1"/>
</dbReference>
<keyword evidence="1 2" id="KW-0238">DNA-binding</keyword>
<evidence type="ECO:0000256" key="2">
    <source>
        <dbReference type="PROSITE-ProRule" id="PRU00335"/>
    </source>
</evidence>
<feature type="DNA-binding region" description="H-T-H motif" evidence="2">
    <location>
        <begin position="33"/>
        <end position="52"/>
    </location>
</feature>
<gene>
    <name evidence="4" type="primary">tetR</name>
    <name evidence="4" type="ORF">TRM7615_01621</name>
</gene>
<keyword evidence="5" id="KW-1185">Reference proteome</keyword>
<protein>
    <submittedName>
        <fullName evidence="4">Tetracycline repressor protein class A from transposon 1721</fullName>
    </submittedName>
</protein>
<evidence type="ECO:0000259" key="3">
    <source>
        <dbReference type="PROSITE" id="PS50977"/>
    </source>
</evidence>
<dbReference type="InterPro" id="IPR050109">
    <property type="entry name" value="HTH-type_TetR-like_transc_reg"/>
</dbReference>
<dbReference type="InterPro" id="IPR001647">
    <property type="entry name" value="HTH_TetR"/>
</dbReference>
<dbReference type="AlphaFoldDB" id="A0A2R8C6R2"/>
<dbReference type="Gene3D" id="1.10.357.10">
    <property type="entry name" value="Tetracycline Repressor, domain 2"/>
    <property type="match status" value="1"/>
</dbReference>
<evidence type="ECO:0000313" key="5">
    <source>
        <dbReference type="Proteomes" id="UP000244898"/>
    </source>
</evidence>